<evidence type="ECO:0000313" key="12">
    <source>
        <dbReference type="EMBL" id="KAI1902415.1"/>
    </source>
</evidence>
<dbReference type="SUPFAM" id="SSF57302">
    <property type="entry name" value="Snake toxin-like"/>
    <property type="match status" value="1"/>
</dbReference>
<dbReference type="AlphaFoldDB" id="A0A8T3E715"/>
<keyword evidence="7" id="KW-0325">Glycoprotein</keyword>
<evidence type="ECO:0000256" key="8">
    <source>
        <dbReference type="ARBA" id="ARBA00023288"/>
    </source>
</evidence>
<dbReference type="PANTHER" id="PTHR47613:SF1">
    <property type="entry name" value="SPERM ACROSOME MEMBRANE-ASSOCIATED PROTEIN 4"/>
    <property type="match status" value="1"/>
</dbReference>
<keyword evidence="2" id="KW-1003">Cell membrane</keyword>
<protein>
    <recommendedName>
        <fullName evidence="11">UPAR/Ly6 domain-containing protein</fullName>
    </recommendedName>
</protein>
<proteinExistence type="inferred from homology"/>
<comment type="similarity">
    <text evidence="9">Belongs to the SPACA4/bouncer family.</text>
</comment>
<feature type="chain" id="PRO_5035780031" description="UPAR/Ly6 domain-containing protein" evidence="10">
    <location>
        <begin position="21"/>
        <end position="128"/>
    </location>
</feature>
<organism evidence="12 13">
    <name type="scientific">Albula goreensis</name>
    <dbReference type="NCBI Taxonomy" id="1534307"/>
    <lineage>
        <taxon>Eukaryota</taxon>
        <taxon>Metazoa</taxon>
        <taxon>Chordata</taxon>
        <taxon>Craniata</taxon>
        <taxon>Vertebrata</taxon>
        <taxon>Euteleostomi</taxon>
        <taxon>Actinopterygii</taxon>
        <taxon>Neopterygii</taxon>
        <taxon>Teleostei</taxon>
        <taxon>Albuliformes</taxon>
        <taxon>Albulidae</taxon>
        <taxon>Albula</taxon>
    </lineage>
</organism>
<evidence type="ECO:0000313" key="13">
    <source>
        <dbReference type="Proteomes" id="UP000829720"/>
    </source>
</evidence>
<keyword evidence="6" id="KW-1015">Disulfide bond</keyword>
<keyword evidence="5" id="KW-0472">Membrane</keyword>
<dbReference type="PANTHER" id="PTHR47613">
    <property type="entry name" value="SPERM ACROSOME MEMBRANE-ASSOCIATED PROTEIN 4"/>
    <property type="match status" value="1"/>
</dbReference>
<dbReference type="Gene3D" id="2.10.60.10">
    <property type="entry name" value="CD59"/>
    <property type="match status" value="1"/>
</dbReference>
<keyword evidence="13" id="KW-1185">Reference proteome</keyword>
<gene>
    <name evidence="12" type="ORF">AGOR_G00044520</name>
</gene>
<dbReference type="InterPro" id="IPR045860">
    <property type="entry name" value="Snake_toxin-like_sf"/>
</dbReference>
<evidence type="ECO:0000256" key="5">
    <source>
        <dbReference type="ARBA" id="ARBA00023136"/>
    </source>
</evidence>
<evidence type="ECO:0000259" key="11">
    <source>
        <dbReference type="Pfam" id="PF00021"/>
    </source>
</evidence>
<evidence type="ECO:0000256" key="1">
    <source>
        <dbReference type="ARBA" id="ARBA00004609"/>
    </source>
</evidence>
<comment type="caution">
    <text evidence="12">The sequence shown here is derived from an EMBL/GenBank/DDBJ whole genome shotgun (WGS) entry which is preliminary data.</text>
</comment>
<name>A0A8T3E715_9TELE</name>
<keyword evidence="4 10" id="KW-0732">Signal</keyword>
<evidence type="ECO:0000256" key="10">
    <source>
        <dbReference type="SAM" id="SignalP"/>
    </source>
</evidence>
<dbReference type="InterPro" id="IPR046354">
    <property type="entry name" value="SPACA4/Bouncer"/>
</dbReference>
<feature type="signal peptide" evidence="10">
    <location>
        <begin position="1"/>
        <end position="20"/>
    </location>
</feature>
<accession>A0A8T3E715</accession>
<evidence type="ECO:0000256" key="9">
    <source>
        <dbReference type="ARBA" id="ARBA00029446"/>
    </source>
</evidence>
<evidence type="ECO:0000256" key="2">
    <source>
        <dbReference type="ARBA" id="ARBA00022475"/>
    </source>
</evidence>
<keyword evidence="8" id="KW-0449">Lipoprotein</keyword>
<dbReference type="EMBL" id="JAERUA010000003">
    <property type="protein sequence ID" value="KAI1902415.1"/>
    <property type="molecule type" value="Genomic_DNA"/>
</dbReference>
<dbReference type="OrthoDB" id="5962859at2759"/>
<reference evidence="12" key="1">
    <citation type="submission" date="2021-01" db="EMBL/GenBank/DDBJ databases">
        <authorList>
            <person name="Zahm M."/>
            <person name="Roques C."/>
            <person name="Cabau C."/>
            <person name="Klopp C."/>
            <person name="Donnadieu C."/>
            <person name="Jouanno E."/>
            <person name="Lampietro C."/>
            <person name="Louis A."/>
            <person name="Herpin A."/>
            <person name="Echchiki A."/>
            <person name="Berthelot C."/>
            <person name="Parey E."/>
            <person name="Roest-Crollius H."/>
            <person name="Braasch I."/>
            <person name="Postlethwait J."/>
            <person name="Bobe J."/>
            <person name="Montfort J."/>
            <person name="Bouchez O."/>
            <person name="Begum T."/>
            <person name="Mejri S."/>
            <person name="Adams A."/>
            <person name="Chen W.-J."/>
            <person name="Guiguen Y."/>
        </authorList>
    </citation>
    <scope>NUCLEOTIDE SEQUENCE</scope>
    <source>
        <tissue evidence="12">Blood</tissue>
    </source>
</reference>
<sequence length="128" mass="13537">MSRILLSIFAVGLLFAIGQALECYKCDVGLWNLCITSKTTCKAGEQCFSGEGKAAKVLSIKMKGCLATAECNKVTQVPFFDNHTIYTMNKTCCAEDLCNAAPGLPSMVPFSLTLATLTASLALTGALV</sequence>
<comment type="subcellular location">
    <subcellularLocation>
        <location evidence="1">Cell membrane</location>
        <topology evidence="1">Lipid-anchor</topology>
        <topology evidence="1">GPI-anchor</topology>
    </subcellularLocation>
</comment>
<evidence type="ECO:0000256" key="6">
    <source>
        <dbReference type="ARBA" id="ARBA00023157"/>
    </source>
</evidence>
<dbReference type="GO" id="GO:0098552">
    <property type="term" value="C:side of membrane"/>
    <property type="evidence" value="ECO:0007669"/>
    <property type="project" value="UniProtKB-KW"/>
</dbReference>
<dbReference type="Proteomes" id="UP000829720">
    <property type="component" value="Unassembled WGS sequence"/>
</dbReference>
<evidence type="ECO:0000256" key="3">
    <source>
        <dbReference type="ARBA" id="ARBA00022622"/>
    </source>
</evidence>
<dbReference type="InterPro" id="IPR016054">
    <property type="entry name" value="LY6_UPA_recep-like"/>
</dbReference>
<keyword evidence="3" id="KW-0336">GPI-anchor</keyword>
<feature type="domain" description="UPAR/Ly6" evidence="11">
    <location>
        <begin position="19"/>
        <end position="100"/>
    </location>
</feature>
<dbReference type="GO" id="GO:0035036">
    <property type="term" value="P:sperm-egg recognition"/>
    <property type="evidence" value="ECO:0007669"/>
    <property type="project" value="TreeGrafter"/>
</dbReference>
<dbReference type="Pfam" id="PF00021">
    <property type="entry name" value="UPAR_LY6"/>
    <property type="match status" value="1"/>
</dbReference>
<evidence type="ECO:0000256" key="4">
    <source>
        <dbReference type="ARBA" id="ARBA00022729"/>
    </source>
</evidence>
<evidence type="ECO:0000256" key="7">
    <source>
        <dbReference type="ARBA" id="ARBA00023180"/>
    </source>
</evidence>
<dbReference type="GO" id="GO:0005886">
    <property type="term" value="C:plasma membrane"/>
    <property type="evidence" value="ECO:0007669"/>
    <property type="project" value="UniProtKB-SubCell"/>
</dbReference>